<sequence length="127" mass="13956">MLTRISISLALAAGLCLPGNQRHIQDNSLPAVKANTLAARPPFVCQYYFTNGCLFGVYGKFTYIKNPDPTRTFTVTIRQEDYKGATLINTTYYDIVLAPGALYPLGCSHDAVTLLNHGFFMTGEVQS</sequence>
<reference evidence="1" key="1">
    <citation type="submission" date="2020-05" db="EMBL/GenBank/DDBJ databases">
        <title>Chitinophaga laudate sp. nov., isolated from a tropical peat swamp.</title>
        <authorList>
            <person name="Goh C.B.S."/>
            <person name="Lee M.S."/>
            <person name="Parimannan S."/>
            <person name="Pasbakhsh P."/>
            <person name="Yule C.M."/>
            <person name="Rajandas H."/>
            <person name="Loke S."/>
            <person name="Croft L."/>
            <person name="Tan J.B.L."/>
        </authorList>
    </citation>
    <scope>NUCLEOTIDE SEQUENCE</scope>
    <source>
        <strain evidence="1">Mgbs1</strain>
    </source>
</reference>
<evidence type="ECO:0000313" key="2">
    <source>
        <dbReference type="Proteomes" id="UP000281028"/>
    </source>
</evidence>
<evidence type="ECO:0000313" key="1">
    <source>
        <dbReference type="EMBL" id="NSL87267.1"/>
    </source>
</evidence>
<dbReference type="EMBL" id="RIAR02000001">
    <property type="protein sequence ID" value="NSL87267.1"/>
    <property type="molecule type" value="Genomic_DNA"/>
</dbReference>
<gene>
    <name evidence="1" type="ORF">ECE50_010530</name>
</gene>
<dbReference type="AlphaFoldDB" id="A0A3S1B3N6"/>
<accession>A0A3S1B3N6</accession>
<protein>
    <submittedName>
        <fullName evidence="1">Uncharacterized protein</fullName>
    </submittedName>
</protein>
<name>A0A3S1B3N6_9BACT</name>
<organism evidence="1 2">
    <name type="scientific">Chitinophaga solisilvae</name>
    <dbReference type="NCBI Taxonomy" id="1233460"/>
    <lineage>
        <taxon>Bacteria</taxon>
        <taxon>Pseudomonadati</taxon>
        <taxon>Bacteroidota</taxon>
        <taxon>Chitinophagia</taxon>
        <taxon>Chitinophagales</taxon>
        <taxon>Chitinophagaceae</taxon>
        <taxon>Chitinophaga</taxon>
    </lineage>
</organism>
<proteinExistence type="predicted"/>
<dbReference type="Proteomes" id="UP000281028">
    <property type="component" value="Unassembled WGS sequence"/>
</dbReference>
<keyword evidence="2" id="KW-1185">Reference proteome</keyword>
<comment type="caution">
    <text evidence="1">The sequence shown here is derived from an EMBL/GenBank/DDBJ whole genome shotgun (WGS) entry which is preliminary data.</text>
</comment>